<dbReference type="PANTHER" id="PTHR31900">
    <property type="entry name" value="F-BOX/RNI SUPERFAMILY PROTEIN-RELATED"/>
    <property type="match status" value="1"/>
</dbReference>
<dbReference type="CDD" id="cd22160">
    <property type="entry name" value="F-box_AtFBL13-like"/>
    <property type="match status" value="1"/>
</dbReference>
<dbReference type="SMART" id="SM00256">
    <property type="entry name" value="FBOX"/>
    <property type="match status" value="1"/>
</dbReference>
<dbReference type="PANTHER" id="PTHR31900:SF30">
    <property type="entry name" value="SUPERFAMILY PROTEIN, PUTATIVE-RELATED"/>
    <property type="match status" value="1"/>
</dbReference>
<dbReference type="OrthoDB" id="1938944at2759"/>
<comment type="caution">
    <text evidence="2">The sequence shown here is derived from an EMBL/GenBank/DDBJ whole genome shotgun (WGS) entry which is preliminary data.</text>
</comment>
<dbReference type="Proteomes" id="UP000195402">
    <property type="component" value="Unassembled WGS sequence"/>
</dbReference>
<dbReference type="InParanoid" id="A0A200QVD0"/>
<feature type="domain" description="F-box" evidence="1">
    <location>
        <begin position="12"/>
        <end position="60"/>
    </location>
</feature>
<dbReference type="Pfam" id="PF00646">
    <property type="entry name" value="F-box"/>
    <property type="match status" value="1"/>
</dbReference>
<dbReference type="PROSITE" id="PS50181">
    <property type="entry name" value="FBOX"/>
    <property type="match status" value="1"/>
</dbReference>
<dbReference type="EMBL" id="MVGT01001044">
    <property type="protein sequence ID" value="OVA14423.1"/>
    <property type="molecule type" value="Genomic_DNA"/>
</dbReference>
<organism evidence="2 3">
    <name type="scientific">Macleaya cordata</name>
    <name type="common">Five-seeded plume-poppy</name>
    <name type="synonym">Bocconia cordata</name>
    <dbReference type="NCBI Taxonomy" id="56857"/>
    <lineage>
        <taxon>Eukaryota</taxon>
        <taxon>Viridiplantae</taxon>
        <taxon>Streptophyta</taxon>
        <taxon>Embryophyta</taxon>
        <taxon>Tracheophyta</taxon>
        <taxon>Spermatophyta</taxon>
        <taxon>Magnoliopsida</taxon>
        <taxon>Ranunculales</taxon>
        <taxon>Papaveraceae</taxon>
        <taxon>Papaveroideae</taxon>
        <taxon>Macleaya</taxon>
    </lineage>
</organism>
<dbReference type="InterPro" id="IPR036047">
    <property type="entry name" value="F-box-like_dom_sf"/>
</dbReference>
<dbReference type="SUPFAM" id="SSF81383">
    <property type="entry name" value="F-box domain"/>
    <property type="match status" value="1"/>
</dbReference>
<dbReference type="OMA" id="SICIEAD"/>
<dbReference type="STRING" id="56857.A0A200QVD0"/>
<reference evidence="2 3" key="1">
    <citation type="journal article" date="2017" name="Mol. Plant">
        <title>The Genome of Medicinal Plant Macleaya cordata Provides New Insights into Benzylisoquinoline Alkaloids Metabolism.</title>
        <authorList>
            <person name="Liu X."/>
            <person name="Liu Y."/>
            <person name="Huang P."/>
            <person name="Ma Y."/>
            <person name="Qing Z."/>
            <person name="Tang Q."/>
            <person name="Cao H."/>
            <person name="Cheng P."/>
            <person name="Zheng Y."/>
            <person name="Yuan Z."/>
            <person name="Zhou Y."/>
            <person name="Liu J."/>
            <person name="Tang Z."/>
            <person name="Zhuo Y."/>
            <person name="Zhang Y."/>
            <person name="Yu L."/>
            <person name="Huang J."/>
            <person name="Yang P."/>
            <person name="Peng Q."/>
            <person name="Zhang J."/>
            <person name="Jiang W."/>
            <person name="Zhang Z."/>
            <person name="Lin K."/>
            <person name="Ro D.K."/>
            <person name="Chen X."/>
            <person name="Xiong X."/>
            <person name="Shang Y."/>
            <person name="Huang S."/>
            <person name="Zeng J."/>
        </authorList>
    </citation>
    <scope>NUCLEOTIDE SEQUENCE [LARGE SCALE GENOMIC DNA]</scope>
    <source>
        <strain evidence="3">cv. BLH2017</strain>
        <tissue evidence="2">Root</tissue>
    </source>
</reference>
<sequence length="304" mass="35106">METRDSPFSNNRDRISNLPETLIHHILSFLDMKWVVTTSILSRRWRYVWTSLPTLNFASNLFKCPNTKRIKGFIDFKDYSFSATALMYKDLCVDIMGDLIVSFPQCLFTCKSLTKLELLMGAKETSKLILPNSMGLPRLKSLKLGSLYINDEKLANMLISSCPVLESLIIEDSYMNLNISSLKFKHFELDNTFYCFPLAMIVKLYAPNLTSYTCKDYMSHDYSLENLSSLVTADIHMKVKAEDEGKEDVPERYSELPASRKIFYAKRMMKLLRGLHNVKDRTLSLGFLEVPDRRCSTEKSNSIW</sequence>
<evidence type="ECO:0000313" key="3">
    <source>
        <dbReference type="Proteomes" id="UP000195402"/>
    </source>
</evidence>
<evidence type="ECO:0000313" key="2">
    <source>
        <dbReference type="EMBL" id="OVA14423.1"/>
    </source>
</evidence>
<dbReference type="InterPro" id="IPR053781">
    <property type="entry name" value="F-box_AtFBL13-like"/>
</dbReference>
<dbReference type="AlphaFoldDB" id="A0A200QVD0"/>
<dbReference type="Pfam" id="PF24758">
    <property type="entry name" value="LRR_At5g56370"/>
    <property type="match status" value="1"/>
</dbReference>
<dbReference type="InterPro" id="IPR001810">
    <property type="entry name" value="F-box_dom"/>
</dbReference>
<dbReference type="Gene3D" id="1.20.1280.50">
    <property type="match status" value="1"/>
</dbReference>
<protein>
    <submittedName>
        <fullName evidence="2">F-box domain</fullName>
    </submittedName>
</protein>
<gene>
    <name evidence="2" type="ORF">BVC80_1367g17</name>
</gene>
<accession>A0A200QVD0</accession>
<dbReference type="InterPro" id="IPR050232">
    <property type="entry name" value="FBL13/AtMIF1-like"/>
</dbReference>
<keyword evidence="3" id="KW-1185">Reference proteome</keyword>
<name>A0A200QVD0_MACCD</name>
<proteinExistence type="predicted"/>
<dbReference type="SUPFAM" id="SSF52047">
    <property type="entry name" value="RNI-like"/>
    <property type="match status" value="1"/>
</dbReference>
<dbReference type="InterPro" id="IPR055411">
    <property type="entry name" value="LRR_FXL15/At3g58940/PEG3-like"/>
</dbReference>
<evidence type="ECO:0000259" key="1">
    <source>
        <dbReference type="PROSITE" id="PS50181"/>
    </source>
</evidence>